<proteinExistence type="predicted"/>
<accession>A0ABQ4J7D5</accession>
<feature type="chain" id="PRO_5046776779" evidence="1">
    <location>
        <begin position="39"/>
        <end position="253"/>
    </location>
</feature>
<dbReference type="Gene3D" id="2.60.40.10">
    <property type="entry name" value="Immunoglobulins"/>
    <property type="match status" value="1"/>
</dbReference>
<dbReference type="Proteomes" id="UP000653076">
    <property type="component" value="Unassembled WGS sequence"/>
</dbReference>
<evidence type="ECO:0000256" key="1">
    <source>
        <dbReference type="SAM" id="SignalP"/>
    </source>
</evidence>
<evidence type="ECO:0000313" key="3">
    <source>
        <dbReference type="Proteomes" id="UP000653076"/>
    </source>
</evidence>
<dbReference type="PROSITE" id="PS51318">
    <property type="entry name" value="TAT"/>
    <property type="match status" value="1"/>
</dbReference>
<keyword evidence="1" id="KW-0732">Signal</keyword>
<dbReference type="InterPro" id="IPR006311">
    <property type="entry name" value="TAT_signal"/>
</dbReference>
<dbReference type="InterPro" id="IPR013783">
    <property type="entry name" value="Ig-like_fold"/>
</dbReference>
<evidence type="ECO:0000313" key="2">
    <source>
        <dbReference type="EMBL" id="GIJ26089.1"/>
    </source>
</evidence>
<dbReference type="EMBL" id="BOPC01000015">
    <property type="protein sequence ID" value="GIJ26089.1"/>
    <property type="molecule type" value="Genomic_DNA"/>
</dbReference>
<name>A0ABQ4J7D5_9ACTN</name>
<feature type="signal peptide" evidence="1">
    <location>
        <begin position="1"/>
        <end position="38"/>
    </location>
</feature>
<organism evidence="2 3">
    <name type="scientific">Micromonospora qiuiae</name>
    <dbReference type="NCBI Taxonomy" id="502268"/>
    <lineage>
        <taxon>Bacteria</taxon>
        <taxon>Bacillati</taxon>
        <taxon>Actinomycetota</taxon>
        <taxon>Actinomycetes</taxon>
        <taxon>Micromonosporales</taxon>
        <taxon>Micromonosporaceae</taxon>
        <taxon>Micromonospora</taxon>
    </lineage>
</organism>
<dbReference type="RefSeq" id="WP_204033575.1">
    <property type="nucleotide sequence ID" value="NZ_BOPC01000015.1"/>
</dbReference>
<keyword evidence="3" id="KW-1185">Reference proteome</keyword>
<comment type="caution">
    <text evidence="2">The sequence shown here is derived from an EMBL/GenBank/DDBJ whole genome shotgun (WGS) entry which is preliminary data.</text>
</comment>
<dbReference type="Pfam" id="PF17957">
    <property type="entry name" value="Big_7"/>
    <property type="match status" value="1"/>
</dbReference>
<protein>
    <submittedName>
        <fullName evidence="2">Uncharacterized protein</fullName>
    </submittedName>
</protein>
<sequence>MPQSSHHCETRRSWRRAAAGAVAALVLATVAATGPAHAATAEAAAAAATGPAATNGRPRPAPQVTLTSPGEGAILVSVCAVRLTAEASTRVGTIDRVEFYVNGQFVGSDAHAPYAIDVPPSHPALRGTARHTTFARVVTVSPAATADSRTVNFGHAPPPPAAMVIGCPSQVQVPEGGSTTMTFVSVCGSTPGLILTVTGDPGVSVTPTVSPPGNQEHRITVSAAPGSAGAVARITATPDTGSCMPGSAVVTVS</sequence>
<reference evidence="2 3" key="1">
    <citation type="submission" date="2021-01" db="EMBL/GenBank/DDBJ databases">
        <title>Whole genome shotgun sequence of Verrucosispora qiuiae NBRC 106684.</title>
        <authorList>
            <person name="Komaki H."/>
            <person name="Tamura T."/>
        </authorList>
    </citation>
    <scope>NUCLEOTIDE SEQUENCE [LARGE SCALE GENOMIC DNA]</scope>
    <source>
        <strain evidence="2 3">NBRC 106684</strain>
    </source>
</reference>
<gene>
    <name evidence="2" type="ORF">Vqi01_12510</name>
</gene>